<evidence type="ECO:0000313" key="1">
    <source>
        <dbReference type="EMBL" id="SDG60742.1"/>
    </source>
</evidence>
<reference evidence="2" key="1">
    <citation type="submission" date="2016-10" db="EMBL/GenBank/DDBJ databases">
        <authorList>
            <person name="Varghese N."/>
            <person name="Submissions S."/>
        </authorList>
    </citation>
    <scope>NUCLEOTIDE SEQUENCE [LARGE SCALE GENOMIC DNA]</scope>
    <source>
        <strain evidence="2">Gh-67</strain>
    </source>
</reference>
<dbReference type="EMBL" id="FNCG01000004">
    <property type="protein sequence ID" value="SDG60742.1"/>
    <property type="molecule type" value="Genomic_DNA"/>
</dbReference>
<dbReference type="Proteomes" id="UP000199705">
    <property type="component" value="Unassembled WGS sequence"/>
</dbReference>
<sequence length="351" mass="38022">MKHKKLLLPTLIYLLSLKNFKKHLIICLGICLFCSTAVQAQFGGFGKAILDKGADMVSGGSLNKLLKQPQAITTSFNDVNKAGSKPPSFMEGQVAEPLYLLPKAPGGGFKLCAGFYEMTSKSYCLHAGTRGPSTGDGYMLAPVLGPKRDVVILILKHAETHPEVDQHSIQILLWSIIARTRFVDMGSDIKLTATRLLSANELLMLEGGALGVLPASVMDKAKSQLPPAVQSVFEAENNIRRLAASGNSSYEEMEKYAMLAGLAPAPDPAVPSGIWSLHPDGYYIRFYPHSYSKTTVQIYVPKELLSTKPGLVYDGPNGIACPANVGSQRLAQTNEPLNPDYNQKLKTICNQ</sequence>
<keyword evidence="2" id="KW-1185">Reference proteome</keyword>
<name>A0A1G7VLP5_9SPHI</name>
<protein>
    <submittedName>
        <fullName evidence="1">Uncharacterized protein</fullName>
    </submittedName>
</protein>
<organism evidence="1 2">
    <name type="scientific">Mucilaginibacter gossypii</name>
    <dbReference type="NCBI Taxonomy" id="551996"/>
    <lineage>
        <taxon>Bacteria</taxon>
        <taxon>Pseudomonadati</taxon>
        <taxon>Bacteroidota</taxon>
        <taxon>Sphingobacteriia</taxon>
        <taxon>Sphingobacteriales</taxon>
        <taxon>Sphingobacteriaceae</taxon>
        <taxon>Mucilaginibacter</taxon>
    </lineage>
</organism>
<gene>
    <name evidence="1" type="ORF">SAMN05192573_104103</name>
</gene>
<evidence type="ECO:0000313" key="2">
    <source>
        <dbReference type="Proteomes" id="UP000199705"/>
    </source>
</evidence>
<accession>A0A1G7VLP5</accession>
<dbReference type="AlphaFoldDB" id="A0A1G7VLP5"/>
<dbReference type="RefSeq" id="WP_091165277.1">
    <property type="nucleotide sequence ID" value="NZ_CP071878.2"/>
</dbReference>
<proteinExistence type="predicted"/>